<feature type="compositionally biased region" description="Low complexity" evidence="1">
    <location>
        <begin position="57"/>
        <end position="67"/>
    </location>
</feature>
<sequence>MDNTEFETRLDRVTRAADVVNSLPRKLQAGAFQYLIGGASLIAETSPARQQEEGNISSSAPAPAPASTDAGSKSSPRARKNGSKSGKSVSNDPDIELFPEGKISFKDFAAEKVPVGHDERYAVAVYWILRIAELEATTVAQVMSCFMVADWRLPSDAANAASQSRRAGFLSSAKSDDLKLSSIGVNLVKSDLPRAKAKS</sequence>
<evidence type="ECO:0000313" key="2">
    <source>
        <dbReference type="EMBL" id="MDQ0643757.1"/>
    </source>
</evidence>
<dbReference type="EMBL" id="JAUSXK010000001">
    <property type="protein sequence ID" value="MDQ0643757.1"/>
    <property type="molecule type" value="Genomic_DNA"/>
</dbReference>
<feature type="compositionally biased region" description="Polar residues" evidence="1">
    <location>
        <begin position="47"/>
        <end position="56"/>
    </location>
</feature>
<evidence type="ECO:0000256" key="1">
    <source>
        <dbReference type="SAM" id="MobiDB-lite"/>
    </source>
</evidence>
<organism evidence="2 3">
    <name type="scientific">Microbacterium murale</name>
    <dbReference type="NCBI Taxonomy" id="1081040"/>
    <lineage>
        <taxon>Bacteria</taxon>
        <taxon>Bacillati</taxon>
        <taxon>Actinomycetota</taxon>
        <taxon>Actinomycetes</taxon>
        <taxon>Micrococcales</taxon>
        <taxon>Microbacteriaceae</taxon>
        <taxon>Microbacterium</taxon>
    </lineage>
</organism>
<comment type="caution">
    <text evidence="2">The sequence shown here is derived from an EMBL/GenBank/DDBJ whole genome shotgun (WGS) entry which is preliminary data.</text>
</comment>
<reference evidence="2 3" key="1">
    <citation type="submission" date="2023-07" db="EMBL/GenBank/DDBJ databases">
        <title>Comparative genomics of wheat-associated soil bacteria to identify genetic determinants of phenazine resistance.</title>
        <authorList>
            <person name="Mouncey N."/>
        </authorList>
    </citation>
    <scope>NUCLEOTIDE SEQUENCE [LARGE SCALE GENOMIC DNA]</scope>
    <source>
        <strain evidence="2 3">W2I7</strain>
    </source>
</reference>
<evidence type="ECO:0000313" key="3">
    <source>
        <dbReference type="Proteomes" id="UP001239085"/>
    </source>
</evidence>
<protein>
    <submittedName>
        <fullName evidence="2">Uncharacterized protein</fullName>
    </submittedName>
</protein>
<name>A0ABU0P8U2_9MICO</name>
<dbReference type="Proteomes" id="UP001239085">
    <property type="component" value="Unassembled WGS sequence"/>
</dbReference>
<accession>A0ABU0P8U2</accession>
<keyword evidence="3" id="KW-1185">Reference proteome</keyword>
<proteinExistence type="predicted"/>
<gene>
    <name evidence="2" type="ORF">QFZ46_001917</name>
</gene>
<feature type="region of interest" description="Disordered" evidence="1">
    <location>
        <begin position="46"/>
        <end position="94"/>
    </location>
</feature>
<dbReference type="RefSeq" id="WP_307360807.1">
    <property type="nucleotide sequence ID" value="NZ_JAUSXK010000001.1"/>
</dbReference>